<dbReference type="PANTHER" id="PTHR30461:SF2">
    <property type="entry name" value="SERINE RECOMBINASE PINE-RELATED"/>
    <property type="match status" value="1"/>
</dbReference>
<evidence type="ECO:0000256" key="4">
    <source>
        <dbReference type="PIRSR" id="PIRSR606118-50"/>
    </source>
</evidence>
<organism evidence="8 9">
    <name type="scientific">Micromonospora orduensis</name>
    <dbReference type="NCBI Taxonomy" id="1420891"/>
    <lineage>
        <taxon>Bacteria</taxon>
        <taxon>Bacillati</taxon>
        <taxon>Actinomycetota</taxon>
        <taxon>Actinomycetes</taxon>
        <taxon>Micromonosporales</taxon>
        <taxon>Micromonosporaceae</taxon>
        <taxon>Micromonospora</taxon>
    </lineage>
</organism>
<feature type="domain" description="Resolvase/invertase-type recombinase catalytic" evidence="7">
    <location>
        <begin position="43"/>
        <end position="189"/>
    </location>
</feature>
<name>A0A5C4QKM1_9ACTN</name>
<comment type="caution">
    <text evidence="8">The sequence shown here is derived from an EMBL/GenBank/DDBJ whole genome shotgun (WGS) entry which is preliminary data.</text>
</comment>
<dbReference type="PANTHER" id="PTHR30461">
    <property type="entry name" value="DNA-INVERTASE FROM LAMBDOID PROPHAGE"/>
    <property type="match status" value="1"/>
</dbReference>
<evidence type="ECO:0000259" key="7">
    <source>
        <dbReference type="PROSITE" id="PS51736"/>
    </source>
</evidence>
<keyword evidence="1" id="KW-0229">DNA integration</keyword>
<feature type="region of interest" description="Disordered" evidence="6">
    <location>
        <begin position="1"/>
        <end position="42"/>
    </location>
</feature>
<dbReference type="GO" id="GO:0015074">
    <property type="term" value="P:DNA integration"/>
    <property type="evidence" value="ECO:0007669"/>
    <property type="project" value="UniProtKB-KW"/>
</dbReference>
<dbReference type="SUPFAM" id="SSF53041">
    <property type="entry name" value="Resolvase-like"/>
    <property type="match status" value="1"/>
</dbReference>
<dbReference type="InterPro" id="IPR006118">
    <property type="entry name" value="Recombinase_CS"/>
</dbReference>
<dbReference type="PROSITE" id="PS00397">
    <property type="entry name" value="RECOMBINASES_1"/>
    <property type="match status" value="1"/>
</dbReference>
<evidence type="ECO:0000256" key="5">
    <source>
        <dbReference type="PROSITE-ProRule" id="PRU10137"/>
    </source>
</evidence>
<accession>A0A5C4QKM1</accession>
<evidence type="ECO:0000256" key="2">
    <source>
        <dbReference type="ARBA" id="ARBA00023125"/>
    </source>
</evidence>
<feature type="active site" description="O-(5'-phospho-DNA)-serine intermediate" evidence="4 5">
    <location>
        <position position="51"/>
    </location>
</feature>
<sequence length="254" mass="27323">MGKTEAASRGRSGAGGVTPSGRSRNGPQAGRGQTGAPTDTPLRVIGYVRVSTEEQSRHGHGLRAGIDYLSRYSEANGWDLVTVMMDVVSTRRTARMLGRAATITAVEMGAADAMLIRAIDRVTRSVKDGADLQAECRDAGVRLLSCDGYDSADEETQLTANIKIAVAQEERRLISRRTREGLARARAEGKRLGRQSTVPEEVAARIVELRRAGETYAGIATKLDADNVETPGGSPRWRPAAVRAIYQRSAEVES</sequence>
<dbReference type="OrthoDB" id="3217513at2"/>
<dbReference type="InterPro" id="IPR050639">
    <property type="entry name" value="SSR_resolvase"/>
</dbReference>
<evidence type="ECO:0000256" key="3">
    <source>
        <dbReference type="ARBA" id="ARBA00023172"/>
    </source>
</evidence>
<evidence type="ECO:0000313" key="9">
    <source>
        <dbReference type="Proteomes" id="UP000306145"/>
    </source>
</evidence>
<dbReference type="AlphaFoldDB" id="A0A5C4QKM1"/>
<dbReference type="GO" id="GO:0003677">
    <property type="term" value="F:DNA binding"/>
    <property type="evidence" value="ECO:0007669"/>
    <property type="project" value="UniProtKB-KW"/>
</dbReference>
<keyword evidence="9" id="KW-1185">Reference proteome</keyword>
<dbReference type="Gene3D" id="3.40.50.1390">
    <property type="entry name" value="Resolvase, N-terminal catalytic domain"/>
    <property type="match status" value="1"/>
</dbReference>
<dbReference type="Proteomes" id="UP000306145">
    <property type="component" value="Unassembled WGS sequence"/>
</dbReference>
<dbReference type="Pfam" id="PF00239">
    <property type="entry name" value="Resolvase"/>
    <property type="match status" value="1"/>
</dbReference>
<dbReference type="CDD" id="cd00338">
    <property type="entry name" value="Ser_Recombinase"/>
    <property type="match status" value="1"/>
</dbReference>
<keyword evidence="2" id="KW-0238">DNA-binding</keyword>
<dbReference type="InterPro" id="IPR006119">
    <property type="entry name" value="Resolv_N"/>
</dbReference>
<dbReference type="GO" id="GO:0000150">
    <property type="term" value="F:DNA strand exchange activity"/>
    <property type="evidence" value="ECO:0007669"/>
    <property type="project" value="InterPro"/>
</dbReference>
<dbReference type="SMART" id="SM00857">
    <property type="entry name" value="Resolvase"/>
    <property type="match status" value="1"/>
</dbReference>
<gene>
    <name evidence="8" type="ORF">FHG89_25990</name>
</gene>
<proteinExistence type="predicted"/>
<protein>
    <submittedName>
        <fullName evidence="8">Resolvase</fullName>
    </submittedName>
</protein>
<reference evidence="8 9" key="1">
    <citation type="submission" date="2019-06" db="EMBL/GenBank/DDBJ databases">
        <title>Micromonospora ordensis sp. nov., isolated from deep marine sediment.</title>
        <authorList>
            <person name="Veyisoglu A."/>
            <person name="Carro L."/>
            <person name="Klenk H.-P."/>
            <person name="Sahin N."/>
        </authorList>
    </citation>
    <scope>NUCLEOTIDE SEQUENCE [LARGE SCALE GENOMIC DNA]</scope>
    <source>
        <strain evidence="8 9">S2509</strain>
    </source>
</reference>
<evidence type="ECO:0000256" key="1">
    <source>
        <dbReference type="ARBA" id="ARBA00022908"/>
    </source>
</evidence>
<evidence type="ECO:0000256" key="6">
    <source>
        <dbReference type="SAM" id="MobiDB-lite"/>
    </source>
</evidence>
<dbReference type="InterPro" id="IPR036162">
    <property type="entry name" value="Resolvase-like_N_sf"/>
</dbReference>
<dbReference type="PROSITE" id="PS51736">
    <property type="entry name" value="RECOMBINASES_3"/>
    <property type="match status" value="1"/>
</dbReference>
<evidence type="ECO:0000313" key="8">
    <source>
        <dbReference type="EMBL" id="TNH23964.1"/>
    </source>
</evidence>
<dbReference type="EMBL" id="VDFY01000230">
    <property type="protein sequence ID" value="TNH23964.1"/>
    <property type="molecule type" value="Genomic_DNA"/>
</dbReference>
<keyword evidence="3" id="KW-0233">DNA recombination</keyword>